<dbReference type="Proteomes" id="UP000012170">
    <property type="component" value="Chromosome"/>
</dbReference>
<protein>
    <submittedName>
        <fullName evidence="2">Uncharacterized protein</fullName>
    </submittedName>
</protein>
<gene>
    <name evidence="2" type="ORF">CMN_00155</name>
</gene>
<reference evidence="3" key="2">
    <citation type="submission" date="2013-04" db="EMBL/GenBank/DDBJ databases">
        <title>The genome sequence of the maize-pathogen Clavibacter michiganensis subsp. nebraskensis.</title>
        <authorList>
            <person name="Gartemann K.H."/>
            <person name="Blom J."/>
            <person name="Dreiseikelmann B."/>
            <person name="Fluegel M."/>
            <person name="Jaenicke S."/>
            <person name="Linke B."/>
            <person name="Sczcepanowski R."/>
            <person name="Wittmann J."/>
            <person name="Goesmann A."/>
            <person name="Puehler A."/>
            <person name="Eichenlaub R."/>
            <person name="Rueckert C."/>
        </authorList>
    </citation>
    <scope>NUCLEOTIDE SEQUENCE [LARGE SCALE GENOMIC DNA]</scope>
    <source>
        <strain evidence="3">NCPPB 2581</strain>
    </source>
</reference>
<dbReference type="EMBL" id="HE614873">
    <property type="protein sequence ID" value="CCE74132.1"/>
    <property type="molecule type" value="Genomic_DNA"/>
</dbReference>
<evidence type="ECO:0000256" key="1">
    <source>
        <dbReference type="SAM" id="MobiDB-lite"/>
    </source>
</evidence>
<accession>A0AAI8ZFU5</accession>
<evidence type="ECO:0000313" key="3">
    <source>
        <dbReference type="Proteomes" id="UP000012170"/>
    </source>
</evidence>
<dbReference type="GeneID" id="92982016"/>
<feature type="compositionally biased region" description="Basic and acidic residues" evidence="1">
    <location>
        <begin position="257"/>
        <end position="267"/>
    </location>
</feature>
<name>A0AAI8ZFU5_9MICO</name>
<dbReference type="KEGG" id="cmc:CMN_00155"/>
<proteinExistence type="predicted"/>
<dbReference type="AlphaFoldDB" id="A0AAI8ZFU5"/>
<dbReference type="RefSeq" id="WP_015488958.1">
    <property type="nucleotide sequence ID" value="NC_020891.1"/>
</dbReference>
<sequence>MIVEAPPLRRPQAEAWHALFEVHEQIPTGWALVGGQMIQALCWERGAPANRPTVDADTALDIRAHPRMLMTFTSAPRDMGFEPDGTSFEGHQHRWTRGEARIDVLIPRFLGERADSRRGAGGGTTVAAPGTQGALDRSADVRFRVEGRVGTIRRPTLQGAILSKAAALEIAGDDSTRHLIDIAPLGALVTRRDRVGEGITTTERRRALAAAALIQRDDAYARRAGVDPSVAERLKLAFSTPARDAPRTPGATRMRRRDPGRPTDRGR</sequence>
<organism evidence="2 3">
    <name type="scientific">Clavibacter nebraskensis NCPPB 2581</name>
    <dbReference type="NCBI Taxonomy" id="1097677"/>
    <lineage>
        <taxon>Bacteria</taxon>
        <taxon>Bacillati</taxon>
        <taxon>Actinomycetota</taxon>
        <taxon>Actinomycetes</taxon>
        <taxon>Micrococcales</taxon>
        <taxon>Microbacteriaceae</taxon>
        <taxon>Clavibacter</taxon>
    </lineage>
</organism>
<reference evidence="2 3" key="1">
    <citation type="submission" date="2011-11" db="EMBL/GenBank/DDBJ databases">
        <authorList>
            <person name="Gartemann K."/>
        </authorList>
    </citation>
    <scope>NUCLEOTIDE SEQUENCE [LARGE SCALE GENOMIC DNA]</scope>
    <source>
        <strain evidence="3">NCPPB 2581</strain>
    </source>
</reference>
<evidence type="ECO:0000313" key="2">
    <source>
        <dbReference type="EMBL" id="CCE74132.1"/>
    </source>
</evidence>
<feature type="region of interest" description="Disordered" evidence="1">
    <location>
        <begin position="237"/>
        <end position="267"/>
    </location>
</feature>